<reference evidence="1 2" key="1">
    <citation type="submission" date="2023-07" db="EMBL/GenBank/DDBJ databases">
        <title>Genomic Encyclopedia of Type Strains, Phase IV (KMG-IV): sequencing the most valuable type-strain genomes for metagenomic binning, comparative biology and taxonomic classification.</title>
        <authorList>
            <person name="Goeker M."/>
        </authorList>
    </citation>
    <scope>NUCLEOTIDE SEQUENCE [LARGE SCALE GENOMIC DNA]</scope>
    <source>
        <strain evidence="1 2">DSM 19562</strain>
    </source>
</reference>
<evidence type="ECO:0000313" key="2">
    <source>
        <dbReference type="Proteomes" id="UP001236369"/>
    </source>
</evidence>
<dbReference type="Proteomes" id="UP001236369">
    <property type="component" value="Unassembled WGS sequence"/>
</dbReference>
<evidence type="ECO:0000313" key="1">
    <source>
        <dbReference type="EMBL" id="MDQ0440569.1"/>
    </source>
</evidence>
<name>A0ABU0HE23_9HYPH</name>
<organism evidence="1 2">
    <name type="scientific">Methylobacterium persicinum</name>
    <dbReference type="NCBI Taxonomy" id="374426"/>
    <lineage>
        <taxon>Bacteria</taxon>
        <taxon>Pseudomonadati</taxon>
        <taxon>Pseudomonadota</taxon>
        <taxon>Alphaproteobacteria</taxon>
        <taxon>Hyphomicrobiales</taxon>
        <taxon>Methylobacteriaceae</taxon>
        <taxon>Methylobacterium</taxon>
    </lineage>
</organism>
<accession>A0ABU0HE23</accession>
<dbReference type="EMBL" id="JAUSVV010000001">
    <property type="protein sequence ID" value="MDQ0440569.1"/>
    <property type="molecule type" value="Genomic_DNA"/>
</dbReference>
<sequence length="114" mass="12665">MRFAAGDLFVERGGVRIICKRETMLDAPQVDWMEWQASYASGAFLMPREALTDLLRPLVVASGKLTPFRIGTELSDQLIAAVTDAFAVSREAAKIRLIKLNYLSDKLVTATLFD</sequence>
<keyword evidence="2" id="KW-1185">Reference proteome</keyword>
<protein>
    <submittedName>
        <fullName evidence="1">Zn-dependent peptidase ImmA (M78 family)</fullName>
    </submittedName>
</protein>
<proteinExistence type="predicted"/>
<gene>
    <name evidence="1" type="ORF">QO016_000046</name>
</gene>
<comment type="caution">
    <text evidence="1">The sequence shown here is derived from an EMBL/GenBank/DDBJ whole genome shotgun (WGS) entry which is preliminary data.</text>
</comment>